<dbReference type="Pfam" id="PF06428">
    <property type="entry name" value="Sec2p"/>
    <property type="match status" value="1"/>
</dbReference>
<name>A0A0W0G707_MONRR</name>
<keyword evidence="1 2" id="KW-0175">Coiled coil</keyword>
<feature type="compositionally biased region" description="Polar residues" evidence="3">
    <location>
        <begin position="773"/>
        <end position="787"/>
    </location>
</feature>
<feature type="region of interest" description="Disordered" evidence="3">
    <location>
        <begin position="1"/>
        <end position="35"/>
    </location>
</feature>
<dbReference type="InterPro" id="IPR040351">
    <property type="entry name" value="RAB3IL/RAB3IP/Sec2"/>
</dbReference>
<feature type="coiled-coil region" evidence="2">
    <location>
        <begin position="172"/>
        <end position="220"/>
    </location>
</feature>
<evidence type="ECO:0000259" key="4">
    <source>
        <dbReference type="Pfam" id="PF06428"/>
    </source>
</evidence>
<reference evidence="5 6" key="1">
    <citation type="submission" date="2015-12" db="EMBL/GenBank/DDBJ databases">
        <title>Draft genome sequence of Moniliophthora roreri, the causal agent of frosty pod rot of cacao.</title>
        <authorList>
            <person name="Aime M.C."/>
            <person name="Diaz-Valderrama J.R."/>
            <person name="Kijpornyongpan T."/>
            <person name="Phillips-Mora W."/>
        </authorList>
    </citation>
    <scope>NUCLEOTIDE SEQUENCE [LARGE SCALE GENOMIC DNA]</scope>
    <source>
        <strain evidence="5 6">MCA 2952</strain>
    </source>
</reference>
<feature type="region of interest" description="Disordered" evidence="3">
    <location>
        <begin position="369"/>
        <end position="423"/>
    </location>
</feature>
<feature type="compositionally biased region" description="Basic and acidic residues" evidence="3">
    <location>
        <begin position="819"/>
        <end position="839"/>
    </location>
</feature>
<feature type="compositionally biased region" description="Low complexity" evidence="3">
    <location>
        <begin position="733"/>
        <end position="746"/>
    </location>
</feature>
<feature type="domain" description="GDP/GTP exchange factor Sec2 N-terminal" evidence="4">
    <location>
        <begin position="73"/>
        <end position="204"/>
    </location>
</feature>
<evidence type="ECO:0000256" key="3">
    <source>
        <dbReference type="SAM" id="MobiDB-lite"/>
    </source>
</evidence>
<feature type="compositionally biased region" description="Low complexity" evidence="3">
    <location>
        <begin position="663"/>
        <end position="680"/>
    </location>
</feature>
<feature type="compositionally biased region" description="Basic and acidic residues" evidence="3">
    <location>
        <begin position="932"/>
        <end position="948"/>
    </location>
</feature>
<feature type="compositionally biased region" description="Low complexity" evidence="3">
    <location>
        <begin position="450"/>
        <end position="462"/>
    </location>
</feature>
<feature type="compositionally biased region" description="Low complexity" evidence="3">
    <location>
        <begin position="526"/>
        <end position="538"/>
    </location>
</feature>
<comment type="caution">
    <text evidence="5">The sequence shown here is derived from an EMBL/GenBank/DDBJ whole genome shotgun (WGS) entry which is preliminary data.</text>
</comment>
<evidence type="ECO:0000313" key="6">
    <source>
        <dbReference type="Proteomes" id="UP000054988"/>
    </source>
</evidence>
<evidence type="ECO:0000256" key="2">
    <source>
        <dbReference type="SAM" id="Coils"/>
    </source>
</evidence>
<proteinExistence type="predicted"/>
<feature type="compositionally biased region" description="Basic and acidic residues" evidence="3">
    <location>
        <begin position="566"/>
        <end position="583"/>
    </location>
</feature>
<sequence>MAQDHTEGHEASTVNNHDDKASIKSSKSRHLNGTSDSDAQAMVIASLRSQVQDLYSQVTQLNSKLVKSYDRVSDLEDDLHMASAKDRQQSLRISQLEMERTQHLSALNTGLLVEKAQVTAELTRLMEKATEEAAQRGQAESARAAIEKDLDDLSASLFDQANTMVAEARYARSLSEQKVASAEQALKGAEEAVAMMQQQMQELQAEKDASEERMQEMQALMGKGKWVERQGTGELARSTRLLSTHAPYQEFLLFIAHLRSVRPSSPQPPAMTTLLPLPFLTRLMTEDSEPTLRLDLAPSLNWLSRRSVLAAIHGGQLTIEPISSSALLQETHLPASNIPGLGSSATNICCALCGVPVFPSLNPVGNPQSRPPMSMALSNSNTSWSTSLFKRQSNGPGNSSPPPSPPPRSISRPHAGSRADELPPQVHIFRITALPTTNTLTSVSIPSLPMTNSSSVPSSSALPQPPQHPTAHHTSSLSQSSSSATIYPLCTSDWCLSRLRATCSMWAFVRSGIVERVWEEEVQNFAPPSTTSSPAAPNAKPPTTPKRRGLWGMATALGERAASWSEGDKDKFKKEKEKEKELPKAPQAPTTPEKKLVVHAPPPMHPSKSHAQPGPVVSSHIVAPTSTSTPPPLPKRNEGRSRPINPPPKPVEGISTTEVVLDASPTRATTSDPAPTTAPAQVADSNPANIPLPESRPATPSMPVVAVGSSPVSTPPRTASPAPTGAVPPPLPRRALARGPRPMGPAKSRISTTPTTAEDAEKKALIGVEEGKQTTIDLSQPEQATPVSESEPEEKTELSLEEAKPEQAPEPEQATAVPEGEHTKDVASVEVTTPEKTDPVESSMQIQTVESPAKEAADNVVAEAARVESPPPNTLPSSSGDDQIESKETTDADPMAKQNDEQQEATGDERAGAEEGTEKVKAADGNEGAGKGTDDSEKDNERYLGDATWEERTWKEVVRLKEVMFWARIGGLRE</sequence>
<dbReference type="PANTHER" id="PTHR14430">
    <property type="entry name" value="RABIN3-RELATED"/>
    <property type="match status" value="1"/>
</dbReference>
<gene>
    <name evidence="5" type="ORF">WG66_3066</name>
</gene>
<dbReference type="EMBL" id="LATX01000948">
    <property type="protein sequence ID" value="KTB44361.1"/>
    <property type="molecule type" value="Genomic_DNA"/>
</dbReference>
<dbReference type="AlphaFoldDB" id="A0A0W0G707"/>
<dbReference type="InterPro" id="IPR009449">
    <property type="entry name" value="Sec2_N"/>
</dbReference>
<dbReference type="GO" id="GO:0006887">
    <property type="term" value="P:exocytosis"/>
    <property type="evidence" value="ECO:0007669"/>
    <property type="project" value="TreeGrafter"/>
</dbReference>
<feature type="compositionally biased region" description="Basic and acidic residues" evidence="3">
    <location>
        <begin position="1"/>
        <end position="22"/>
    </location>
</feature>
<dbReference type="GO" id="GO:0051286">
    <property type="term" value="C:cell tip"/>
    <property type="evidence" value="ECO:0007669"/>
    <property type="project" value="TreeGrafter"/>
</dbReference>
<feature type="compositionally biased region" description="Low complexity" evidence="3">
    <location>
        <begin position="709"/>
        <end position="725"/>
    </location>
</feature>
<evidence type="ECO:0000256" key="1">
    <source>
        <dbReference type="ARBA" id="ARBA00023054"/>
    </source>
</evidence>
<dbReference type="CDD" id="cd21044">
    <property type="entry name" value="Rab11BD_RAB3IP_like"/>
    <property type="match status" value="1"/>
</dbReference>
<feature type="compositionally biased region" description="Basic and acidic residues" evidence="3">
    <location>
        <begin position="907"/>
        <end position="924"/>
    </location>
</feature>
<feature type="region of interest" description="Disordered" evidence="3">
    <location>
        <begin position="450"/>
        <end position="479"/>
    </location>
</feature>
<dbReference type="GO" id="GO:0070319">
    <property type="term" value="C:Golgi to plasma membrane transport vesicle"/>
    <property type="evidence" value="ECO:0007669"/>
    <property type="project" value="TreeGrafter"/>
</dbReference>
<dbReference type="GO" id="GO:0005085">
    <property type="term" value="F:guanyl-nucleotide exchange factor activity"/>
    <property type="evidence" value="ECO:0007669"/>
    <property type="project" value="InterPro"/>
</dbReference>
<accession>A0A0W0G707</accession>
<feature type="region of interest" description="Disordered" evidence="3">
    <location>
        <begin position="525"/>
        <end position="948"/>
    </location>
</feature>
<dbReference type="SUPFAM" id="SSF144284">
    <property type="entry name" value="Sec2 N-terminal region"/>
    <property type="match status" value="1"/>
</dbReference>
<dbReference type="eggNOG" id="KOG4324">
    <property type="taxonomic scope" value="Eukaryota"/>
</dbReference>
<dbReference type="Proteomes" id="UP000054988">
    <property type="component" value="Unassembled WGS sequence"/>
</dbReference>
<feature type="compositionally biased region" description="Basic and acidic residues" evidence="3">
    <location>
        <begin position="759"/>
        <end position="772"/>
    </location>
</feature>
<feature type="compositionally biased region" description="Basic and acidic residues" evidence="3">
    <location>
        <begin position="793"/>
        <end position="807"/>
    </location>
</feature>
<feature type="compositionally biased region" description="Polar residues" evidence="3">
    <location>
        <begin position="840"/>
        <end position="850"/>
    </location>
</feature>
<feature type="compositionally biased region" description="Low complexity" evidence="3">
    <location>
        <begin position="377"/>
        <end position="398"/>
    </location>
</feature>
<dbReference type="PANTHER" id="PTHR14430:SF0">
    <property type="entry name" value="SEC2P DOMAIN-CONTAINING PROTEIN"/>
    <property type="match status" value="1"/>
</dbReference>
<feature type="compositionally biased region" description="Pro residues" evidence="3">
    <location>
        <begin position="399"/>
        <end position="408"/>
    </location>
</feature>
<protein>
    <submittedName>
        <fullName evidence="5">Putative proline-rich protein</fullName>
    </submittedName>
</protein>
<evidence type="ECO:0000313" key="5">
    <source>
        <dbReference type="EMBL" id="KTB44361.1"/>
    </source>
</evidence>
<dbReference type="Gene3D" id="6.10.140.910">
    <property type="match status" value="1"/>
</dbReference>
<organism evidence="5 6">
    <name type="scientific">Moniliophthora roreri</name>
    <name type="common">Frosty pod rot fungus</name>
    <name type="synonym">Monilia roreri</name>
    <dbReference type="NCBI Taxonomy" id="221103"/>
    <lineage>
        <taxon>Eukaryota</taxon>
        <taxon>Fungi</taxon>
        <taxon>Dikarya</taxon>
        <taxon>Basidiomycota</taxon>
        <taxon>Agaricomycotina</taxon>
        <taxon>Agaricomycetes</taxon>
        <taxon>Agaricomycetidae</taxon>
        <taxon>Agaricales</taxon>
        <taxon>Marasmiineae</taxon>
        <taxon>Marasmiaceae</taxon>
        <taxon>Moniliophthora</taxon>
    </lineage>
</organism>